<dbReference type="GO" id="GO:0046789">
    <property type="term" value="F:host cell surface receptor binding"/>
    <property type="evidence" value="ECO:0007669"/>
    <property type="project" value="InterPro"/>
</dbReference>
<feature type="domain" description="Duffy-binding-like" evidence="2">
    <location>
        <begin position="143"/>
        <end position="174"/>
    </location>
</feature>
<dbReference type="Pfam" id="PF22672">
    <property type="entry name" value="DBL_C"/>
    <property type="match status" value="1"/>
</dbReference>
<protein>
    <recommendedName>
        <fullName evidence="5">Erythrocyte membrane protein 1</fullName>
    </recommendedName>
</protein>
<feature type="non-terminal residue" evidence="3">
    <location>
        <position position="174"/>
    </location>
</feature>
<reference evidence="3 4" key="1">
    <citation type="submission" date="2013-02" db="EMBL/GenBank/DDBJ databases">
        <title>The Genome Annotation of Plasmodium falciparum Tanzania (2000708).</title>
        <authorList>
            <consortium name="The Broad Institute Genome Sequencing Platform"/>
            <consortium name="The Broad Institute Genome Sequencing Center for Infectious Disease"/>
            <person name="Neafsey D."/>
            <person name="Hoffman S."/>
            <person name="Volkman S."/>
            <person name="Rosenthal P."/>
            <person name="Walker B."/>
            <person name="Young S.K."/>
            <person name="Zeng Q."/>
            <person name="Gargeya S."/>
            <person name="Fitzgerald M."/>
            <person name="Haas B."/>
            <person name="Abouelleil A."/>
            <person name="Allen A.W."/>
            <person name="Alvarado L."/>
            <person name="Arachchi H.M."/>
            <person name="Berlin A.M."/>
            <person name="Chapman S.B."/>
            <person name="Gainer-Dewar J."/>
            <person name="Goldberg J."/>
            <person name="Griggs A."/>
            <person name="Gujja S."/>
            <person name="Hansen M."/>
            <person name="Howarth C."/>
            <person name="Imamovic A."/>
            <person name="Ireland A."/>
            <person name="Larimer J."/>
            <person name="McCowan C."/>
            <person name="Murphy C."/>
            <person name="Pearson M."/>
            <person name="Poon T.W."/>
            <person name="Priest M."/>
            <person name="Roberts A."/>
            <person name="Saif S."/>
            <person name="Shea T."/>
            <person name="Sisk P."/>
            <person name="Sykes S."/>
            <person name="Wortman J."/>
            <person name="Nusbaum C."/>
            <person name="Birren B."/>
        </authorList>
    </citation>
    <scope>NUCLEOTIDE SEQUENCE [LARGE SCALE GENOMIC DNA]</scope>
    <source>
        <strain evidence="4">Tanzania (2000708)</strain>
    </source>
</reference>
<dbReference type="Gene3D" id="1.20.1310.20">
    <property type="entry name" value="Duffy-antigen binding domain"/>
    <property type="match status" value="1"/>
</dbReference>
<sequence length="174" mass="20537">MARSFADIGDIVRGRDLYRGGNNKRRQQLDENLQKIFTQIYNDVTSGKNVDKAKERYKDTKNYFQLREDWWDANRSTVWEAITCNAQGNTYFRATCNSGDNRGGAQANHYCRCDDGKKTGKSETDQVPTYFDYVPQYLRWFEEWAEDFCRKRKKKIENAIKNCRGEKGKERYCS</sequence>
<gene>
    <name evidence="3" type="ORF">PFTANZ_06034</name>
</gene>
<dbReference type="InterPro" id="IPR042202">
    <property type="entry name" value="Duffy-ag-bd_sf"/>
</dbReference>
<dbReference type="InterPro" id="IPR008602">
    <property type="entry name" value="Duffy-antigen-binding"/>
</dbReference>
<dbReference type="Proteomes" id="UP000030708">
    <property type="component" value="Unassembled WGS sequence"/>
</dbReference>
<evidence type="ECO:0008006" key="5">
    <source>
        <dbReference type="Google" id="ProtNLM"/>
    </source>
</evidence>
<dbReference type="EMBL" id="KI926778">
    <property type="protein sequence ID" value="ETW33246.1"/>
    <property type="molecule type" value="Genomic_DNA"/>
</dbReference>
<accession>A0A024VZB2</accession>
<evidence type="ECO:0000313" key="4">
    <source>
        <dbReference type="Proteomes" id="UP000030708"/>
    </source>
</evidence>
<dbReference type="InterPro" id="IPR054595">
    <property type="entry name" value="DBL_C"/>
</dbReference>
<evidence type="ECO:0000259" key="1">
    <source>
        <dbReference type="Pfam" id="PF05424"/>
    </source>
</evidence>
<proteinExistence type="predicted"/>
<dbReference type="SUPFAM" id="SSF140924">
    <property type="entry name" value="Duffy binding domain-like"/>
    <property type="match status" value="1"/>
</dbReference>
<feature type="domain" description="Duffy-antigen binding" evidence="1">
    <location>
        <begin position="1"/>
        <end position="139"/>
    </location>
</feature>
<dbReference type="Gene3D" id="1.20.58.830">
    <property type="match status" value="1"/>
</dbReference>
<dbReference type="Pfam" id="PF05424">
    <property type="entry name" value="Duffy_binding"/>
    <property type="match status" value="1"/>
</dbReference>
<evidence type="ECO:0000313" key="3">
    <source>
        <dbReference type="EMBL" id="ETW33246.1"/>
    </source>
</evidence>
<reference evidence="3 4" key="2">
    <citation type="submission" date="2013-02" db="EMBL/GenBank/DDBJ databases">
        <title>The Genome Sequence of Plasmodium falciparum Tanzania (2000708).</title>
        <authorList>
            <consortium name="The Broad Institute Genome Sequencing Platform"/>
            <consortium name="The Broad Institute Genome Sequencing Center for Infectious Disease"/>
            <person name="Neafsey D."/>
            <person name="Cheeseman I."/>
            <person name="Volkman S."/>
            <person name="Adams J."/>
            <person name="Walker B."/>
            <person name="Young S.K."/>
            <person name="Zeng Q."/>
            <person name="Gargeya S."/>
            <person name="Fitzgerald M."/>
            <person name="Haas B."/>
            <person name="Abouelleil A."/>
            <person name="Alvarado L."/>
            <person name="Arachchi H.M."/>
            <person name="Berlin A.M."/>
            <person name="Chapman S.B."/>
            <person name="Dewar J."/>
            <person name="Goldberg J."/>
            <person name="Griggs A."/>
            <person name="Gujja S."/>
            <person name="Hansen M."/>
            <person name="Howarth C."/>
            <person name="Imamovic A."/>
            <person name="Larimer J."/>
            <person name="McCowan C."/>
            <person name="Murphy C."/>
            <person name="Neiman D."/>
            <person name="Pearson M."/>
            <person name="Priest M."/>
            <person name="Roberts A."/>
            <person name="Saif S."/>
            <person name="Shea T."/>
            <person name="Sisk P."/>
            <person name="Sykes S."/>
            <person name="Wortman J."/>
            <person name="Nusbaum C."/>
            <person name="Birren B."/>
        </authorList>
    </citation>
    <scope>NUCLEOTIDE SEQUENCE [LARGE SCALE GENOMIC DNA]</scope>
    <source>
        <strain evidence="4">Tanzania (2000708)</strain>
    </source>
</reference>
<organism evidence="3 4">
    <name type="scientific">Plasmodium falciparum Tanzania</name>
    <name type="common">2000708</name>
    <dbReference type="NCBI Taxonomy" id="1036725"/>
    <lineage>
        <taxon>Eukaryota</taxon>
        <taxon>Sar</taxon>
        <taxon>Alveolata</taxon>
        <taxon>Apicomplexa</taxon>
        <taxon>Aconoidasida</taxon>
        <taxon>Haemosporida</taxon>
        <taxon>Plasmodiidae</taxon>
        <taxon>Plasmodium</taxon>
        <taxon>Plasmodium (Laverania)</taxon>
    </lineage>
</organism>
<dbReference type="AlphaFoldDB" id="A0A024VZB2"/>
<name>A0A024VZB2_PLAFA</name>
<dbReference type="GO" id="GO:0016020">
    <property type="term" value="C:membrane"/>
    <property type="evidence" value="ECO:0007669"/>
    <property type="project" value="InterPro"/>
</dbReference>
<evidence type="ECO:0000259" key="2">
    <source>
        <dbReference type="Pfam" id="PF22672"/>
    </source>
</evidence>